<protein>
    <submittedName>
        <fullName evidence="2">Ankyrin repeat, SAM and basic leucine zipper domain-containing protein 1</fullName>
    </submittedName>
</protein>
<accession>A0AA41MEN2</accession>
<keyword evidence="3" id="KW-1185">Reference proteome</keyword>
<dbReference type="EMBL" id="JAATJV010150995">
    <property type="protein sequence ID" value="MBZ3870574.1"/>
    <property type="molecule type" value="Genomic_DNA"/>
</dbReference>
<sequence>GWTLLMYAASIANVEIVQLLLDRGANASFDKGFNMGKIINVVLKFLELGANKMLQTKDGKTPSEIAKRNKHLEERDMTLRHLLTMKKDEFAKFGITKNDQQKILAAVKELEVEEIHFGELPEVAKLEVRGSPPGVQERWLRDQQTHHAPPPGRPPANPQFESKQLAMQLLLRQSPGAPVVAPNPSAVLSRLLYVDPSCSSLLLQRGEGRLAEQLYFTKFPVFRGYRPIRDASPTGEAHPAALSWSQVSHYLLF</sequence>
<dbReference type="Proteomes" id="UP001166674">
    <property type="component" value="Unassembled WGS sequence"/>
</dbReference>
<feature type="non-terminal residue" evidence="2">
    <location>
        <position position="1"/>
    </location>
</feature>
<evidence type="ECO:0000256" key="1">
    <source>
        <dbReference type="PROSITE-ProRule" id="PRU00023"/>
    </source>
</evidence>
<comment type="caution">
    <text evidence="2">The sequence shown here is derived from an EMBL/GenBank/DDBJ whole genome shotgun (WGS) entry which is preliminary data.</text>
</comment>
<dbReference type="SUPFAM" id="SSF48403">
    <property type="entry name" value="Ankyrin repeat"/>
    <property type="match status" value="1"/>
</dbReference>
<dbReference type="PANTHER" id="PTHR24157:SF3">
    <property type="entry name" value="ANKYRIN REPEAT, SAM AND BASIC LEUCINE ZIPPER DOMAIN-CONTAINING PROTEIN 1"/>
    <property type="match status" value="1"/>
</dbReference>
<dbReference type="Pfam" id="PF00023">
    <property type="entry name" value="Ank"/>
    <property type="match status" value="1"/>
</dbReference>
<keyword evidence="1" id="KW-0040">ANK repeat</keyword>
<organism evidence="2 3">
    <name type="scientific">Sciurus carolinensis</name>
    <name type="common">Eastern gray squirrel</name>
    <dbReference type="NCBI Taxonomy" id="30640"/>
    <lineage>
        <taxon>Eukaryota</taxon>
        <taxon>Metazoa</taxon>
        <taxon>Chordata</taxon>
        <taxon>Craniata</taxon>
        <taxon>Vertebrata</taxon>
        <taxon>Euteleostomi</taxon>
        <taxon>Mammalia</taxon>
        <taxon>Eutheria</taxon>
        <taxon>Euarchontoglires</taxon>
        <taxon>Glires</taxon>
        <taxon>Rodentia</taxon>
        <taxon>Sciuromorpha</taxon>
        <taxon>Sciuridae</taxon>
        <taxon>Sciurinae</taxon>
        <taxon>Sciurini</taxon>
        <taxon>Sciurus</taxon>
    </lineage>
</organism>
<dbReference type="GO" id="GO:0071546">
    <property type="term" value="C:pi-body"/>
    <property type="evidence" value="ECO:0007669"/>
    <property type="project" value="TreeGrafter"/>
</dbReference>
<dbReference type="PANTHER" id="PTHR24157">
    <property type="entry name" value="ANKYRIN REPEAT, SAM AND BASIC LEUCINE ZIPPER DOMAIN-CONTAINING PROTEIN 1"/>
    <property type="match status" value="1"/>
</dbReference>
<dbReference type="PROSITE" id="PS50297">
    <property type="entry name" value="ANK_REP_REGION"/>
    <property type="match status" value="1"/>
</dbReference>
<dbReference type="AlphaFoldDB" id="A0AA41MEN2"/>
<reference evidence="2" key="1">
    <citation type="submission" date="2020-03" db="EMBL/GenBank/DDBJ databases">
        <title>Studies in the Genomics of Life Span.</title>
        <authorList>
            <person name="Glass D."/>
        </authorList>
    </citation>
    <scope>NUCLEOTIDE SEQUENCE</scope>
    <source>
        <strain evidence="2">SUZIE</strain>
        <tissue evidence="2">Muscle</tissue>
    </source>
</reference>
<gene>
    <name evidence="2" type="ORF">SUZIE_108620</name>
</gene>
<dbReference type="Gene3D" id="1.25.40.20">
    <property type="entry name" value="Ankyrin repeat-containing domain"/>
    <property type="match status" value="1"/>
</dbReference>
<name>A0AA41MEN2_SCICA</name>
<feature type="repeat" description="ANK" evidence="1">
    <location>
        <begin position="1"/>
        <end position="32"/>
    </location>
</feature>
<dbReference type="PROSITE" id="PS50088">
    <property type="entry name" value="ANK_REPEAT"/>
    <property type="match status" value="1"/>
</dbReference>
<proteinExistence type="predicted"/>
<dbReference type="InterPro" id="IPR002110">
    <property type="entry name" value="Ankyrin_rpt"/>
</dbReference>
<evidence type="ECO:0000313" key="2">
    <source>
        <dbReference type="EMBL" id="MBZ3870574.1"/>
    </source>
</evidence>
<evidence type="ECO:0000313" key="3">
    <source>
        <dbReference type="Proteomes" id="UP001166674"/>
    </source>
</evidence>
<dbReference type="InterPro" id="IPR036770">
    <property type="entry name" value="Ankyrin_rpt-contain_sf"/>
</dbReference>